<keyword evidence="1" id="KW-0645">Protease</keyword>
<dbReference type="Pfam" id="PF14464">
    <property type="entry name" value="Prok-JAB"/>
    <property type="match status" value="1"/>
</dbReference>
<dbReference type="KEGG" id="sphl:LPB140_08295"/>
<evidence type="ECO:0000313" key="8">
    <source>
        <dbReference type="Proteomes" id="UP000242561"/>
    </source>
</evidence>
<name>A0A1L3JCD0_9SPHN</name>
<keyword evidence="5" id="KW-0482">Metalloprotease</keyword>
<dbReference type="InterPro" id="IPR051929">
    <property type="entry name" value="VirAsm_ModProt"/>
</dbReference>
<evidence type="ECO:0000256" key="5">
    <source>
        <dbReference type="ARBA" id="ARBA00023049"/>
    </source>
</evidence>
<organism evidence="7 8">
    <name type="scientific">Sphingorhabdus lutea</name>
    <dbReference type="NCBI Taxonomy" id="1913578"/>
    <lineage>
        <taxon>Bacteria</taxon>
        <taxon>Pseudomonadati</taxon>
        <taxon>Pseudomonadota</taxon>
        <taxon>Alphaproteobacteria</taxon>
        <taxon>Sphingomonadales</taxon>
        <taxon>Sphingomonadaceae</taxon>
        <taxon>Sphingorhabdus</taxon>
    </lineage>
</organism>
<dbReference type="STRING" id="1913578.LPB140_08295"/>
<evidence type="ECO:0000313" key="7">
    <source>
        <dbReference type="EMBL" id="APG62788.1"/>
    </source>
</evidence>
<dbReference type="Proteomes" id="UP000242561">
    <property type="component" value="Chromosome"/>
</dbReference>
<dbReference type="GO" id="GO:0006508">
    <property type="term" value="P:proteolysis"/>
    <property type="evidence" value="ECO:0007669"/>
    <property type="project" value="UniProtKB-KW"/>
</dbReference>
<dbReference type="SUPFAM" id="SSF102712">
    <property type="entry name" value="JAB1/MPN domain"/>
    <property type="match status" value="1"/>
</dbReference>
<evidence type="ECO:0000256" key="2">
    <source>
        <dbReference type="ARBA" id="ARBA00022723"/>
    </source>
</evidence>
<gene>
    <name evidence="7" type="ORF">LPB140_08295</name>
</gene>
<evidence type="ECO:0000256" key="1">
    <source>
        <dbReference type="ARBA" id="ARBA00022670"/>
    </source>
</evidence>
<keyword evidence="8" id="KW-1185">Reference proteome</keyword>
<keyword evidence="3" id="KW-0378">Hydrolase</keyword>
<protein>
    <recommendedName>
        <fullName evidence="6">JAB domain-containing protein</fullName>
    </recommendedName>
</protein>
<evidence type="ECO:0000256" key="4">
    <source>
        <dbReference type="ARBA" id="ARBA00022833"/>
    </source>
</evidence>
<evidence type="ECO:0000259" key="6">
    <source>
        <dbReference type="Pfam" id="PF14464"/>
    </source>
</evidence>
<evidence type="ECO:0000256" key="3">
    <source>
        <dbReference type="ARBA" id="ARBA00022801"/>
    </source>
</evidence>
<dbReference type="AlphaFoldDB" id="A0A1L3JCD0"/>
<reference evidence="7 8" key="1">
    <citation type="submission" date="2016-11" db="EMBL/GenBank/DDBJ databases">
        <title>Sphingorhabdus sp. LPB0140, isolated from marine environment.</title>
        <authorList>
            <person name="Kim E."/>
            <person name="Yi H."/>
        </authorList>
    </citation>
    <scope>NUCLEOTIDE SEQUENCE [LARGE SCALE GENOMIC DNA]</scope>
    <source>
        <strain evidence="7 8">LPB0140</strain>
    </source>
</reference>
<dbReference type="GO" id="GO:0008235">
    <property type="term" value="F:metalloexopeptidase activity"/>
    <property type="evidence" value="ECO:0007669"/>
    <property type="project" value="TreeGrafter"/>
</dbReference>
<feature type="domain" description="JAB" evidence="6">
    <location>
        <begin position="10"/>
        <end position="115"/>
    </location>
</feature>
<dbReference type="PANTHER" id="PTHR34858">
    <property type="entry name" value="CYSO-CYSTEINE PEPTIDASE"/>
    <property type="match status" value="1"/>
</dbReference>
<keyword evidence="2" id="KW-0479">Metal-binding</keyword>
<accession>A0A1L3JCD0</accession>
<dbReference type="InterPro" id="IPR028090">
    <property type="entry name" value="JAB_dom_prok"/>
</dbReference>
<dbReference type="GO" id="GO:0008270">
    <property type="term" value="F:zinc ion binding"/>
    <property type="evidence" value="ECO:0007669"/>
    <property type="project" value="TreeGrafter"/>
</dbReference>
<dbReference type="EMBL" id="CP018154">
    <property type="protein sequence ID" value="APG62788.1"/>
    <property type="molecule type" value="Genomic_DNA"/>
</dbReference>
<keyword evidence="4" id="KW-0862">Zinc</keyword>
<proteinExistence type="predicted"/>
<dbReference type="Gene3D" id="3.40.140.10">
    <property type="entry name" value="Cytidine Deaminase, domain 2"/>
    <property type="match status" value="1"/>
</dbReference>
<sequence length="139" mass="16396">MAQIITSNIYYNLLHHAAMHHDEEICGFIFYDNIKKAQLFILAQNIAANRARHFEIEHRILFEILRRERLDEVRVDAIFHSHPNGDIRPSKYDIMSAIQYAWPWLIIAGNEMAMWHMPQEMSIENINLPCRVPIIIKSS</sequence>
<dbReference type="PANTHER" id="PTHR34858:SF1">
    <property type="entry name" value="CYSO-CYSTEINE PEPTIDASE"/>
    <property type="match status" value="1"/>
</dbReference>